<dbReference type="EMBL" id="AUNB01000051">
    <property type="protein sequence ID" value="KEO55542.1"/>
    <property type="molecule type" value="Genomic_DNA"/>
</dbReference>
<dbReference type="OrthoDB" id="6169121at2"/>
<dbReference type="STRING" id="1353528.DT23_06105"/>
<comment type="function">
    <text evidence="1">Produces ATP from ADP in the presence of a proton gradient across the membrane. The gamma chain is believed to be important in regulating ATPase activity and the flow of protons through the CF(0) complex.</text>
</comment>
<evidence type="ECO:0000256" key="8">
    <source>
        <dbReference type="ARBA" id="ARBA00023196"/>
    </source>
</evidence>
<keyword evidence="4" id="KW-0813">Transport</keyword>
<dbReference type="SUPFAM" id="SSF52943">
    <property type="entry name" value="ATP synthase (F1-ATPase), gamma subunit"/>
    <property type="match status" value="1"/>
</dbReference>
<dbReference type="PRINTS" id="PR00126">
    <property type="entry name" value="ATPASEGAMMA"/>
</dbReference>
<evidence type="ECO:0000313" key="11">
    <source>
        <dbReference type="Proteomes" id="UP000027471"/>
    </source>
</evidence>
<comment type="similarity">
    <text evidence="3">Belongs to the ATPase gamma chain family.</text>
</comment>
<name>A0A074K1T0_9RHOB</name>
<dbReference type="Gene3D" id="3.40.1380.10">
    <property type="match status" value="1"/>
</dbReference>
<evidence type="ECO:0000256" key="9">
    <source>
        <dbReference type="ARBA" id="ARBA00023310"/>
    </source>
</evidence>
<keyword evidence="6" id="KW-0406">Ion transport</keyword>
<protein>
    <submittedName>
        <fullName evidence="10">Uncharacterized protein</fullName>
    </submittedName>
</protein>
<dbReference type="Pfam" id="PF00231">
    <property type="entry name" value="ATP-synt"/>
    <property type="match status" value="1"/>
</dbReference>
<reference evidence="10 11" key="1">
    <citation type="journal article" date="2015" name="Antonie Van Leeuwenhoek">
        <title>Thioclava indica sp. nov., isolated from surface seawater of the Indian Ocean.</title>
        <authorList>
            <person name="Liu Y."/>
            <person name="Lai Q."/>
            <person name="Du J."/>
            <person name="Xu H."/>
            <person name="Jiang L."/>
            <person name="Shao Z."/>
        </authorList>
    </citation>
    <scope>NUCLEOTIDE SEQUENCE [LARGE SCALE GENOMIC DNA]</scope>
    <source>
        <strain evidence="10 11">DT23-4</strain>
    </source>
</reference>
<dbReference type="GO" id="GO:0045259">
    <property type="term" value="C:proton-transporting ATP synthase complex"/>
    <property type="evidence" value="ECO:0007669"/>
    <property type="project" value="UniProtKB-KW"/>
</dbReference>
<keyword evidence="5" id="KW-0375">Hydrogen ion transport</keyword>
<evidence type="ECO:0000256" key="5">
    <source>
        <dbReference type="ARBA" id="ARBA00022781"/>
    </source>
</evidence>
<keyword evidence="9" id="KW-0066">ATP synthesis</keyword>
<proteinExistence type="inferred from homology"/>
<dbReference type="eggNOG" id="COG0224">
    <property type="taxonomic scope" value="Bacteria"/>
</dbReference>
<comment type="subcellular location">
    <subcellularLocation>
        <location evidence="2">Membrane</location>
        <topology evidence="2">Peripheral membrane protein</topology>
    </subcellularLocation>
</comment>
<evidence type="ECO:0000256" key="4">
    <source>
        <dbReference type="ARBA" id="ARBA00022448"/>
    </source>
</evidence>
<dbReference type="Gene3D" id="1.10.287.80">
    <property type="entry name" value="ATP synthase, gamma subunit, helix hairpin domain"/>
    <property type="match status" value="1"/>
</dbReference>
<dbReference type="Proteomes" id="UP000027471">
    <property type="component" value="Unassembled WGS sequence"/>
</dbReference>
<keyword evidence="11" id="KW-1185">Reference proteome</keyword>
<sequence>MTERLAEVSARIAGVRQLGAVVNAMKGIAAARARSARTQMEAVDSYAATICTAMARILPAEPAGPAALAQGEGRLGLLVFLAEQGFAGAFSERVLESIHDALGTSDLLVVGTRGLSIAHSREITPYWSAPMPSHSPGIPKLADTITQAIYRALDARQFDRLDVVYARWEGGRTQIIRRPLFPIDLTDIHAPTATPPLTQLPAPTLLASLGAEYVHARICKAALHAFAAENEARMESMTSAASQIARELDVFEATLRRVRQEAITAEIIELGTGASTAREGG</sequence>
<accession>A0A074K1T0</accession>
<evidence type="ECO:0000256" key="1">
    <source>
        <dbReference type="ARBA" id="ARBA00003456"/>
    </source>
</evidence>
<comment type="caution">
    <text evidence="10">The sequence shown here is derived from an EMBL/GenBank/DDBJ whole genome shotgun (WGS) entry which is preliminary data.</text>
</comment>
<gene>
    <name evidence="10" type="ORF">DT23_06105</name>
</gene>
<dbReference type="AlphaFoldDB" id="A0A074K1T0"/>
<dbReference type="InterPro" id="IPR035968">
    <property type="entry name" value="ATP_synth_F1_ATPase_gsu"/>
</dbReference>
<evidence type="ECO:0000256" key="6">
    <source>
        <dbReference type="ARBA" id="ARBA00023065"/>
    </source>
</evidence>
<dbReference type="GO" id="GO:0046933">
    <property type="term" value="F:proton-transporting ATP synthase activity, rotational mechanism"/>
    <property type="evidence" value="ECO:0007669"/>
    <property type="project" value="InterPro"/>
</dbReference>
<organism evidence="10 11">
    <name type="scientific">Thioclava indica</name>
    <dbReference type="NCBI Taxonomy" id="1353528"/>
    <lineage>
        <taxon>Bacteria</taxon>
        <taxon>Pseudomonadati</taxon>
        <taxon>Pseudomonadota</taxon>
        <taxon>Alphaproteobacteria</taxon>
        <taxon>Rhodobacterales</taxon>
        <taxon>Paracoccaceae</taxon>
        <taxon>Thioclava</taxon>
    </lineage>
</organism>
<dbReference type="RefSeq" id="WP_038132242.1">
    <property type="nucleotide sequence ID" value="NZ_AUNB01000051.1"/>
</dbReference>
<keyword evidence="8" id="KW-0139">CF(1)</keyword>
<evidence type="ECO:0000313" key="10">
    <source>
        <dbReference type="EMBL" id="KEO55542.1"/>
    </source>
</evidence>
<evidence type="ECO:0000256" key="3">
    <source>
        <dbReference type="ARBA" id="ARBA00007681"/>
    </source>
</evidence>
<evidence type="ECO:0000256" key="7">
    <source>
        <dbReference type="ARBA" id="ARBA00023136"/>
    </source>
</evidence>
<keyword evidence="7" id="KW-0472">Membrane</keyword>
<evidence type="ECO:0000256" key="2">
    <source>
        <dbReference type="ARBA" id="ARBA00004170"/>
    </source>
</evidence>
<dbReference type="InterPro" id="IPR000131">
    <property type="entry name" value="ATP_synth_F1_gsu"/>
</dbReference>